<evidence type="ECO:0000256" key="2">
    <source>
        <dbReference type="SAM" id="MobiDB-lite"/>
    </source>
</evidence>
<dbReference type="AlphaFoldDB" id="U1GUM1"/>
<name>U1GUM1_ENDPU</name>
<feature type="compositionally biased region" description="Low complexity" evidence="2">
    <location>
        <begin position="122"/>
        <end position="154"/>
    </location>
</feature>
<dbReference type="Pfam" id="PF00399">
    <property type="entry name" value="PIR"/>
    <property type="match status" value="1"/>
</dbReference>
<sequence length="207" mass="20846">MYTSSSLVVIASLLAASSYAQEDPSTVSAITQITDGQPQAPVTTPVASSSSYSNPYVTQTNSLGVVTGQPSPETSQPLPVTSQPSVITSMSPAATYVSNAPGIPVGLNTTLLPVVSSSAVEGTSAAGNLSTSTSTATATATNTRTQTASRTTGTSGSGTSGSSTSEETGPASATGAAGAIHPFLVRAFVDRYLKVDLFWRSLHFFTG</sequence>
<feature type="signal peptide" evidence="3">
    <location>
        <begin position="1"/>
        <end position="20"/>
    </location>
</feature>
<keyword evidence="1 3" id="KW-0732">Signal</keyword>
<organism evidence="4 5">
    <name type="scientific">Endocarpon pusillum (strain Z07020 / HMAS-L-300199)</name>
    <name type="common">Lichen-forming fungus</name>
    <dbReference type="NCBI Taxonomy" id="1263415"/>
    <lineage>
        <taxon>Eukaryota</taxon>
        <taxon>Fungi</taxon>
        <taxon>Dikarya</taxon>
        <taxon>Ascomycota</taxon>
        <taxon>Pezizomycotina</taxon>
        <taxon>Eurotiomycetes</taxon>
        <taxon>Chaetothyriomycetidae</taxon>
        <taxon>Verrucariales</taxon>
        <taxon>Verrucariaceae</taxon>
        <taxon>Endocarpon</taxon>
    </lineage>
</organism>
<reference evidence="5" key="1">
    <citation type="journal article" date="2014" name="BMC Genomics">
        <title>Genome characteristics reveal the impact of lichenization on lichen-forming fungus Endocarpon pusillum Hedwig (Verrucariales, Ascomycota).</title>
        <authorList>
            <person name="Wang Y.-Y."/>
            <person name="Liu B."/>
            <person name="Zhang X.-Y."/>
            <person name="Zhou Q.-M."/>
            <person name="Zhang T."/>
            <person name="Li H."/>
            <person name="Yu Y.-F."/>
            <person name="Zhang X.-L."/>
            <person name="Hao X.-Y."/>
            <person name="Wang M."/>
            <person name="Wang L."/>
            <person name="Wei J.-C."/>
        </authorList>
    </citation>
    <scope>NUCLEOTIDE SEQUENCE [LARGE SCALE GENOMIC DNA]</scope>
    <source>
        <strain evidence="5">Z07020 / HMAS-L-300199</strain>
    </source>
</reference>
<dbReference type="GeneID" id="19236533"/>
<feature type="chain" id="PRO_5004611735" description="REJ domain-containing protein" evidence="3">
    <location>
        <begin position="21"/>
        <end position="207"/>
    </location>
</feature>
<feature type="region of interest" description="Disordered" evidence="2">
    <location>
        <begin position="122"/>
        <end position="175"/>
    </location>
</feature>
<evidence type="ECO:0000256" key="3">
    <source>
        <dbReference type="SAM" id="SignalP"/>
    </source>
</evidence>
<evidence type="ECO:0008006" key="6">
    <source>
        <dbReference type="Google" id="ProtNLM"/>
    </source>
</evidence>
<dbReference type="HOGENOM" id="CLU_1326364_0_0_1"/>
<gene>
    <name evidence="4" type="ORF">EPUS_01477</name>
</gene>
<dbReference type="EMBL" id="KE720780">
    <property type="protein sequence ID" value="ERF76143.1"/>
    <property type="molecule type" value="Genomic_DNA"/>
</dbReference>
<evidence type="ECO:0000313" key="5">
    <source>
        <dbReference type="Proteomes" id="UP000019373"/>
    </source>
</evidence>
<feature type="compositionally biased region" description="Low complexity" evidence="2">
    <location>
        <begin position="160"/>
        <end position="175"/>
    </location>
</feature>
<accession>U1GUM1</accession>
<dbReference type="OMA" id="WYGNETT"/>
<dbReference type="InterPro" id="IPR000420">
    <property type="entry name" value="Yeast_PIR_rpt"/>
</dbReference>
<evidence type="ECO:0000313" key="4">
    <source>
        <dbReference type="EMBL" id="ERF76143.1"/>
    </source>
</evidence>
<evidence type="ECO:0000256" key="1">
    <source>
        <dbReference type="ARBA" id="ARBA00022729"/>
    </source>
</evidence>
<proteinExistence type="predicted"/>
<protein>
    <recommendedName>
        <fullName evidence="6">REJ domain-containing protein</fullName>
    </recommendedName>
</protein>
<dbReference type="OrthoDB" id="5429002at2759"/>
<dbReference type="eggNOG" id="ENOG502RGAR">
    <property type="taxonomic scope" value="Eukaryota"/>
</dbReference>
<dbReference type="Proteomes" id="UP000019373">
    <property type="component" value="Unassembled WGS sequence"/>
</dbReference>
<dbReference type="GO" id="GO:0005199">
    <property type="term" value="F:structural constituent of cell wall"/>
    <property type="evidence" value="ECO:0007669"/>
    <property type="project" value="InterPro"/>
</dbReference>
<keyword evidence="5" id="KW-1185">Reference proteome</keyword>
<dbReference type="PROSITE" id="PS50256">
    <property type="entry name" value="PIR_REPEAT_2"/>
    <property type="match status" value="1"/>
</dbReference>
<dbReference type="RefSeq" id="XP_007786609.1">
    <property type="nucleotide sequence ID" value="XM_007788419.1"/>
</dbReference>